<accession>A0A4Q9VS44</accession>
<keyword evidence="2" id="KW-1185">Reference proteome</keyword>
<reference evidence="1 2" key="1">
    <citation type="submission" date="2019-02" db="EMBL/GenBank/DDBJ databases">
        <title>Siculibacillus lacustris gen. nov., sp. nov., a new rosette-forming bacterium isolated from a freshwater crater lake (Lake St. Ana, Romania).</title>
        <authorList>
            <person name="Felfoldi T."/>
            <person name="Marton Z."/>
            <person name="Szabo A."/>
            <person name="Mentes A."/>
            <person name="Boka K."/>
            <person name="Marialigeti K."/>
            <person name="Mathe I."/>
            <person name="Koncz M."/>
            <person name="Schumann P."/>
            <person name="Toth E."/>
        </authorList>
    </citation>
    <scope>NUCLEOTIDE SEQUENCE [LARGE SCALE GENOMIC DNA]</scope>
    <source>
        <strain evidence="1 2">SA-279</strain>
    </source>
</reference>
<sequence>MPKELEDALDCFVSDYLSQYGAGGTIDPCANCWCDGEIPMGTCLSEGISFAVRSICVNGTKHSHQFRIKKIDLIELEQRLLNMVKIIEDVNSFEELYKVIENENLAMGGPKPLLTYDTATRISRHHGFEPKFVYLHCGAKEGARLLGIRGKVVDPSVFPSPIRRLTAAQIEDFLCRSKSKIEEFLLAGKHISLKS</sequence>
<name>A0A4Q9VS44_9HYPH</name>
<protein>
    <submittedName>
        <fullName evidence="1">Uncharacterized protein</fullName>
    </submittedName>
</protein>
<dbReference type="OrthoDB" id="9156397at2"/>
<evidence type="ECO:0000313" key="1">
    <source>
        <dbReference type="EMBL" id="TBW38635.1"/>
    </source>
</evidence>
<dbReference type="EMBL" id="SJFN01000010">
    <property type="protein sequence ID" value="TBW38635.1"/>
    <property type="molecule type" value="Genomic_DNA"/>
</dbReference>
<gene>
    <name evidence="1" type="ORF">EYW49_08010</name>
</gene>
<comment type="caution">
    <text evidence="1">The sequence shown here is derived from an EMBL/GenBank/DDBJ whole genome shotgun (WGS) entry which is preliminary data.</text>
</comment>
<dbReference type="AlphaFoldDB" id="A0A4Q9VS44"/>
<evidence type="ECO:0000313" key="2">
    <source>
        <dbReference type="Proteomes" id="UP000292781"/>
    </source>
</evidence>
<dbReference type="Proteomes" id="UP000292781">
    <property type="component" value="Unassembled WGS sequence"/>
</dbReference>
<proteinExistence type="predicted"/>
<dbReference type="RefSeq" id="WP_131308009.1">
    <property type="nucleotide sequence ID" value="NZ_SJFN01000010.1"/>
</dbReference>
<organism evidence="1 2">
    <name type="scientific">Siculibacillus lacustris</name>
    <dbReference type="NCBI Taxonomy" id="1549641"/>
    <lineage>
        <taxon>Bacteria</taxon>
        <taxon>Pseudomonadati</taxon>
        <taxon>Pseudomonadota</taxon>
        <taxon>Alphaproteobacteria</taxon>
        <taxon>Hyphomicrobiales</taxon>
        <taxon>Ancalomicrobiaceae</taxon>
        <taxon>Siculibacillus</taxon>
    </lineage>
</organism>